<protein>
    <submittedName>
        <fullName evidence="13">ATP synthase F0 subunit 9</fullName>
    </submittedName>
</protein>
<evidence type="ECO:0000256" key="9">
    <source>
        <dbReference type="ARBA" id="ARBA00023121"/>
    </source>
</evidence>
<evidence type="ECO:0000256" key="8">
    <source>
        <dbReference type="ARBA" id="ARBA00023065"/>
    </source>
</evidence>
<dbReference type="EMBL" id="DQ927303">
    <property type="protein sequence ID" value="ABI51642.1"/>
    <property type="molecule type" value="Genomic_DNA"/>
</dbReference>
<dbReference type="InterPro" id="IPR002379">
    <property type="entry name" value="ATPase_proteolipid_c-like_dom"/>
</dbReference>
<evidence type="ECO:0000256" key="11">
    <source>
        <dbReference type="SAM" id="Phobius"/>
    </source>
</evidence>
<keyword evidence="8" id="KW-0406">Ion transport</keyword>
<dbReference type="Gene3D" id="1.20.20.10">
    <property type="entry name" value="F1F0 ATP synthase subunit C"/>
    <property type="match status" value="1"/>
</dbReference>
<dbReference type="GO" id="GO:0045259">
    <property type="term" value="C:proton-transporting ATP synthase complex"/>
    <property type="evidence" value="ECO:0007669"/>
    <property type="project" value="UniProtKB-KW"/>
</dbReference>
<dbReference type="GO" id="GO:0008289">
    <property type="term" value="F:lipid binding"/>
    <property type="evidence" value="ECO:0007669"/>
    <property type="project" value="UniProtKB-KW"/>
</dbReference>
<dbReference type="GeneID" id="4271423"/>
<keyword evidence="5 11" id="KW-0812">Transmembrane</keyword>
<dbReference type="SUPFAM" id="SSF81333">
    <property type="entry name" value="F1F0 ATP synthase subunit C"/>
    <property type="match status" value="1"/>
</dbReference>
<evidence type="ECO:0000256" key="4">
    <source>
        <dbReference type="ARBA" id="ARBA00022547"/>
    </source>
</evidence>
<sequence>MLLVKAVKVLVMGGCMLPIAFGALGTGVLFAGFNVALSRNPEETESLFNNTLMGFALIETFIFMSIGLGFFVLFAA</sequence>
<dbReference type="Pfam" id="PF00137">
    <property type="entry name" value="ATP-synt_C"/>
    <property type="match status" value="1"/>
</dbReference>
<feature type="transmembrane region" description="Helical" evidence="11">
    <location>
        <begin position="9"/>
        <end position="33"/>
    </location>
</feature>
<dbReference type="InterPro" id="IPR020537">
    <property type="entry name" value="ATP_synth_F0_csu_DDCD_BS"/>
</dbReference>
<feature type="transmembrane region" description="Helical" evidence="11">
    <location>
        <begin position="53"/>
        <end position="75"/>
    </location>
</feature>
<dbReference type="InterPro" id="IPR035921">
    <property type="entry name" value="F/V-ATP_Csub_sf"/>
</dbReference>
<keyword evidence="3" id="KW-0813">Transport</keyword>
<evidence type="ECO:0000256" key="7">
    <source>
        <dbReference type="ARBA" id="ARBA00022989"/>
    </source>
</evidence>
<evidence type="ECO:0000256" key="10">
    <source>
        <dbReference type="ARBA" id="ARBA00023136"/>
    </source>
</evidence>
<dbReference type="AlphaFoldDB" id="Q09FA9"/>
<reference evidence="13" key="1">
    <citation type="journal article" date="2007" name="PLoS ONE">
        <title>Complete mitochondrial genome sequence of three tetrahymena species reveals mutation hot spots and accelerated nonsynonymous substitutions in Ymf genes.</title>
        <authorList>
            <person name="Moradian M.M."/>
            <person name="Beglaryan D."/>
            <person name="Skozylas J.M."/>
            <person name="Kerikorian V."/>
        </authorList>
    </citation>
    <scope>NUCLEOTIDE SEQUENCE</scope>
    <source>
        <strain evidence="13">MP75</strain>
    </source>
</reference>
<organism evidence="13">
    <name type="scientific">Tetrahymena malaccensis</name>
    <dbReference type="NCBI Taxonomy" id="5901"/>
    <lineage>
        <taxon>Eukaryota</taxon>
        <taxon>Sar</taxon>
        <taxon>Alveolata</taxon>
        <taxon>Ciliophora</taxon>
        <taxon>Intramacronucleata</taxon>
        <taxon>Oligohymenophorea</taxon>
        <taxon>Hymenostomatida</taxon>
        <taxon>Tetrahymenina</taxon>
        <taxon>Tetrahymenidae</taxon>
        <taxon>Tetrahymena</taxon>
    </lineage>
</organism>
<evidence type="ECO:0000256" key="6">
    <source>
        <dbReference type="ARBA" id="ARBA00022781"/>
    </source>
</evidence>
<keyword evidence="10 11" id="KW-0472">Membrane</keyword>
<evidence type="ECO:0000256" key="3">
    <source>
        <dbReference type="ARBA" id="ARBA00022448"/>
    </source>
</evidence>
<gene>
    <name evidence="13" type="primary">atp9</name>
</gene>
<keyword evidence="9" id="KW-0446">Lipid-binding</keyword>
<evidence type="ECO:0000256" key="5">
    <source>
        <dbReference type="ARBA" id="ARBA00022692"/>
    </source>
</evidence>
<evidence type="ECO:0000313" key="13">
    <source>
        <dbReference type="EMBL" id="ABI51642.1"/>
    </source>
</evidence>
<geneLocation type="mitochondrion" evidence="13"/>
<name>Q09FA9_TETMA</name>
<keyword evidence="6" id="KW-0375">Hydrogen ion transport</keyword>
<keyword evidence="13" id="KW-0496">Mitochondrion</keyword>
<accession>Q09FA9</accession>
<dbReference type="RefSeq" id="YP_740733.1">
    <property type="nucleotide sequence ID" value="NC_008337.1"/>
</dbReference>
<dbReference type="GO" id="GO:0015078">
    <property type="term" value="F:proton transmembrane transporter activity"/>
    <property type="evidence" value="ECO:0007669"/>
    <property type="project" value="InterPro"/>
</dbReference>
<dbReference type="GO" id="GO:0033177">
    <property type="term" value="C:proton-transporting two-sector ATPase complex, proton-transporting domain"/>
    <property type="evidence" value="ECO:0007669"/>
    <property type="project" value="InterPro"/>
</dbReference>
<proteinExistence type="inferred from homology"/>
<keyword evidence="4" id="KW-0138">CF(0)</keyword>
<dbReference type="InterPro" id="IPR038662">
    <property type="entry name" value="ATP_synth_F0_csu_sf"/>
</dbReference>
<evidence type="ECO:0000259" key="12">
    <source>
        <dbReference type="Pfam" id="PF00137"/>
    </source>
</evidence>
<evidence type="ECO:0000256" key="2">
    <source>
        <dbReference type="ARBA" id="ARBA00006704"/>
    </source>
</evidence>
<feature type="domain" description="V-ATPase proteolipid subunit C-like" evidence="12">
    <location>
        <begin position="14"/>
        <end position="70"/>
    </location>
</feature>
<dbReference type="SMR" id="Q09FA9"/>
<comment type="similarity">
    <text evidence="2">Belongs to the ATPase C chain family.</text>
</comment>
<comment type="subcellular location">
    <subcellularLocation>
        <location evidence="1">Membrane</location>
        <topology evidence="1">Multi-pass membrane protein</topology>
    </subcellularLocation>
</comment>
<dbReference type="PROSITE" id="PS00605">
    <property type="entry name" value="ATPASE_C"/>
    <property type="match status" value="1"/>
</dbReference>
<keyword evidence="7 11" id="KW-1133">Transmembrane helix</keyword>
<evidence type="ECO:0000256" key="1">
    <source>
        <dbReference type="ARBA" id="ARBA00004141"/>
    </source>
</evidence>